<sequence>MGRASTAALEQAPPESAGVAAPGPQNLSPDELRILELSLEIEDRDWMRPAEAAEKLRAALPALPAASALRRELLGMLGRMYANADMKEAAEATARELDARQATWADGSDLAAAMIRLRVRLREGGAAAVIPELQALVPRVEAELGLRERLRFWFHLASALSGQAEFGEAVRAFQTASDLADELGRPGWRSSIRSSHASVLSQLGQHERAVAMAREALELAHELGDDTLLSEAYTTLGVVQDSAGDSEGLLQSMQSAIHHARRAGDGDGLSVLLGNVAHYHLVNGQYAEAERISQEALDTAEASEDPRGRALALANLGLARIGLGRIEEGKALVAEGIEYDRLQGLRNELALTYAELGAALERAGDLGGAIEALHAARALQDEIFREDQQRAVLALQEKVEAKRREKAIEQLEAENARSLAEFERKRLQQWVWRLLAVLLVLGLALVVIGVRRLRASNRHLDGINAQLRMQSERDPLTGLANRRHVQAVLRHAGGERAYTGTLLLIDLDHFKLINDRHGHAVGDALLVETARRLRAVCRGQDLAARWGGEEFLLAVDWLAPADAAHLAERLLAELSQPVDIDGARIPVSASIGFAALPLPPAGLSLPFEQALRLVDAALYLAKLRGRHRACGVSWLREGAAANLEAVIADIEHAEALGRIGLQVVVGAEGSA</sequence>
<proteinExistence type="predicted"/>
<keyword evidence="6" id="KW-1185">Reference proteome</keyword>
<evidence type="ECO:0000313" key="6">
    <source>
        <dbReference type="Proteomes" id="UP000199603"/>
    </source>
</evidence>
<dbReference type="SUPFAM" id="SSF55073">
    <property type="entry name" value="Nucleotide cyclase"/>
    <property type="match status" value="1"/>
</dbReference>
<dbReference type="SMART" id="SM00028">
    <property type="entry name" value="TPR"/>
    <property type="match status" value="5"/>
</dbReference>
<dbReference type="InterPro" id="IPR052163">
    <property type="entry name" value="DGC-Regulatory_Protein"/>
</dbReference>
<keyword evidence="3" id="KW-1133">Transmembrane helix</keyword>
<dbReference type="InterPro" id="IPR000160">
    <property type="entry name" value="GGDEF_dom"/>
</dbReference>
<feature type="coiled-coil region" evidence="1">
    <location>
        <begin position="385"/>
        <end position="428"/>
    </location>
</feature>
<dbReference type="STRING" id="265719.SAMN04488509_101300"/>
<keyword evidence="3" id="KW-0472">Membrane</keyword>
<dbReference type="PANTHER" id="PTHR46663:SF4">
    <property type="entry name" value="DIGUANYLATE CYCLASE DGCT-RELATED"/>
    <property type="match status" value="1"/>
</dbReference>
<evidence type="ECO:0000256" key="3">
    <source>
        <dbReference type="SAM" id="Phobius"/>
    </source>
</evidence>
<gene>
    <name evidence="5" type="ORF">SAMN04488509_101300</name>
</gene>
<protein>
    <submittedName>
        <fullName evidence="5">Diguanylate cyclase (GGDEF) domain-containing protein</fullName>
    </submittedName>
</protein>
<dbReference type="Gene3D" id="1.25.40.10">
    <property type="entry name" value="Tetratricopeptide repeat domain"/>
    <property type="match status" value="1"/>
</dbReference>
<accession>A0A1G6S4Z4</accession>
<feature type="region of interest" description="Disordered" evidence="2">
    <location>
        <begin position="1"/>
        <end position="27"/>
    </location>
</feature>
<dbReference type="InterPro" id="IPR043128">
    <property type="entry name" value="Rev_trsase/Diguanyl_cyclase"/>
</dbReference>
<evidence type="ECO:0000256" key="2">
    <source>
        <dbReference type="SAM" id="MobiDB-lite"/>
    </source>
</evidence>
<dbReference type="EMBL" id="FNAG01000001">
    <property type="protein sequence ID" value="SDD11744.1"/>
    <property type="molecule type" value="Genomic_DNA"/>
</dbReference>
<dbReference type="SMART" id="SM00267">
    <property type="entry name" value="GGDEF"/>
    <property type="match status" value="1"/>
</dbReference>
<reference evidence="5 6" key="1">
    <citation type="submission" date="2016-10" db="EMBL/GenBank/DDBJ databases">
        <authorList>
            <person name="de Groot N.N."/>
        </authorList>
    </citation>
    <scope>NUCLEOTIDE SEQUENCE [LARGE SCALE GENOMIC DNA]</scope>
    <source>
        <strain evidence="5 6">DSM 16957</strain>
    </source>
</reference>
<dbReference type="AlphaFoldDB" id="A0A1G6S4Z4"/>
<dbReference type="NCBIfam" id="TIGR00254">
    <property type="entry name" value="GGDEF"/>
    <property type="match status" value="1"/>
</dbReference>
<dbReference type="PANTHER" id="PTHR46663">
    <property type="entry name" value="DIGUANYLATE CYCLASE DGCT-RELATED"/>
    <property type="match status" value="1"/>
</dbReference>
<dbReference type="Gene3D" id="3.30.70.270">
    <property type="match status" value="1"/>
</dbReference>
<dbReference type="OrthoDB" id="9813903at2"/>
<keyword evidence="3" id="KW-0812">Transmembrane</keyword>
<evidence type="ECO:0000313" key="5">
    <source>
        <dbReference type="EMBL" id="SDD11744.1"/>
    </source>
</evidence>
<dbReference type="RefSeq" id="WP_091237976.1">
    <property type="nucleotide sequence ID" value="NZ_FNAG01000001.1"/>
</dbReference>
<name>A0A1G6S4Z4_9GAMM</name>
<dbReference type="InterPro" id="IPR019734">
    <property type="entry name" value="TPR_rpt"/>
</dbReference>
<evidence type="ECO:0000256" key="1">
    <source>
        <dbReference type="SAM" id="Coils"/>
    </source>
</evidence>
<dbReference type="InterPro" id="IPR029787">
    <property type="entry name" value="Nucleotide_cyclase"/>
</dbReference>
<dbReference type="Proteomes" id="UP000199603">
    <property type="component" value="Unassembled WGS sequence"/>
</dbReference>
<dbReference type="CDD" id="cd01949">
    <property type="entry name" value="GGDEF"/>
    <property type="match status" value="1"/>
</dbReference>
<feature type="transmembrane region" description="Helical" evidence="3">
    <location>
        <begin position="430"/>
        <end position="450"/>
    </location>
</feature>
<dbReference type="PROSITE" id="PS50887">
    <property type="entry name" value="GGDEF"/>
    <property type="match status" value="1"/>
</dbReference>
<keyword evidence="1" id="KW-0175">Coiled coil</keyword>
<dbReference type="SUPFAM" id="SSF48452">
    <property type="entry name" value="TPR-like"/>
    <property type="match status" value="1"/>
</dbReference>
<evidence type="ECO:0000259" key="4">
    <source>
        <dbReference type="PROSITE" id="PS50887"/>
    </source>
</evidence>
<dbReference type="Pfam" id="PF13181">
    <property type="entry name" value="TPR_8"/>
    <property type="match status" value="1"/>
</dbReference>
<dbReference type="Pfam" id="PF00990">
    <property type="entry name" value="GGDEF"/>
    <property type="match status" value="1"/>
</dbReference>
<feature type="domain" description="GGDEF" evidence="4">
    <location>
        <begin position="498"/>
        <end position="634"/>
    </location>
</feature>
<dbReference type="InterPro" id="IPR011990">
    <property type="entry name" value="TPR-like_helical_dom_sf"/>
</dbReference>
<organism evidence="5 6">
    <name type="scientific">Aquimonas voraii</name>
    <dbReference type="NCBI Taxonomy" id="265719"/>
    <lineage>
        <taxon>Bacteria</taxon>
        <taxon>Pseudomonadati</taxon>
        <taxon>Pseudomonadota</taxon>
        <taxon>Gammaproteobacteria</taxon>
        <taxon>Lysobacterales</taxon>
        <taxon>Lysobacteraceae</taxon>
        <taxon>Aquimonas</taxon>
    </lineage>
</organism>